<evidence type="ECO:0000256" key="9">
    <source>
        <dbReference type="ARBA" id="ARBA00022792"/>
    </source>
</evidence>
<feature type="transmembrane region" description="Helical" evidence="19">
    <location>
        <begin position="228"/>
        <end position="248"/>
    </location>
</feature>
<evidence type="ECO:0000256" key="12">
    <source>
        <dbReference type="ARBA" id="ARBA00022989"/>
    </source>
</evidence>
<dbReference type="PANTHER" id="PTHR46552">
    <property type="entry name" value="NADH-UBIQUINONE OXIDOREDUCTASE CHAIN 2"/>
    <property type="match status" value="1"/>
</dbReference>
<keyword evidence="12 19" id="KW-1133">Transmembrane helix</keyword>
<evidence type="ECO:0000256" key="15">
    <source>
        <dbReference type="ARBA" id="ARBA00023128"/>
    </source>
</evidence>
<feature type="transmembrane region" description="Helical" evidence="19">
    <location>
        <begin position="80"/>
        <end position="100"/>
    </location>
</feature>
<comment type="similarity">
    <text evidence="3">Belongs to the complex I subunit 2 family.</text>
</comment>
<comment type="catalytic activity">
    <reaction evidence="18">
        <text>a ubiquinone + NADH + 5 H(+)(in) = a ubiquinol + NAD(+) + 4 H(+)(out)</text>
        <dbReference type="Rhea" id="RHEA:29091"/>
        <dbReference type="Rhea" id="RHEA-COMP:9565"/>
        <dbReference type="Rhea" id="RHEA-COMP:9566"/>
        <dbReference type="ChEBI" id="CHEBI:15378"/>
        <dbReference type="ChEBI" id="CHEBI:16389"/>
        <dbReference type="ChEBI" id="CHEBI:17976"/>
        <dbReference type="ChEBI" id="CHEBI:57540"/>
        <dbReference type="ChEBI" id="CHEBI:57945"/>
        <dbReference type="EC" id="7.1.1.2"/>
    </reaction>
</comment>
<keyword evidence="14" id="KW-0830">Ubiquinone</keyword>
<evidence type="ECO:0000256" key="1">
    <source>
        <dbReference type="ARBA" id="ARBA00003257"/>
    </source>
</evidence>
<feature type="transmembrane region" description="Helical" evidence="19">
    <location>
        <begin position="189"/>
        <end position="208"/>
    </location>
</feature>
<sequence length="328" mass="39583">MYLYYYYFSIPMLMISNLMIMISNSNFFMWMIMEINLMCFMSILSIYKFMFSEIMMIYFITQAMNSYLFLMSSMLMNWNILNYMFFFMMLISLIAKMGLPPFHSWYLKMMKHLNWIIFFFNSSVQKFIPLIIISKFNQNNLLIKIISFILLMTIPFMSINSISLKLIMSYSSMIQILWILILMIINEKIWFTFFLFYNLISFNIYYLFYKLNSNYTFESSKMSPLLNMMINLMIVSFAGIPPFTGFLNKLMFFSMTSMKFSIYLNSLIMLFSLMNLFFYMRIIIASSLNFSILMNLNMKNLKMFNMNFLKISLISIFMLLLFTMIENF</sequence>
<evidence type="ECO:0000256" key="2">
    <source>
        <dbReference type="ARBA" id="ARBA00004448"/>
    </source>
</evidence>
<feature type="transmembrane region" description="Helical" evidence="19">
    <location>
        <begin position="35"/>
        <end position="60"/>
    </location>
</feature>
<dbReference type="PANTHER" id="PTHR46552:SF1">
    <property type="entry name" value="NADH-UBIQUINONE OXIDOREDUCTASE CHAIN 2"/>
    <property type="match status" value="1"/>
</dbReference>
<dbReference type="GO" id="GO:0006120">
    <property type="term" value="P:mitochondrial electron transport, NADH to ubiquinone"/>
    <property type="evidence" value="ECO:0007669"/>
    <property type="project" value="TreeGrafter"/>
</dbReference>
<comment type="function">
    <text evidence="1">Core subunit of the mitochondrial membrane respiratory chain NADH dehydrogenase (Complex I) that is believed to belong to the minimal assembly required for catalysis. Complex I functions in the transfer of electrons from NADH to the respiratory chain. The immediate electron acceptor for the enzyme is believed to be ubiquinone.</text>
</comment>
<keyword evidence="15 21" id="KW-0496">Mitochondrion</keyword>
<feature type="transmembrane region" description="Helical" evidence="19">
    <location>
        <begin position="304"/>
        <end position="325"/>
    </location>
</feature>
<feature type="transmembrane region" description="Helical" evidence="19">
    <location>
        <begin position="112"/>
        <end position="133"/>
    </location>
</feature>
<evidence type="ECO:0000256" key="5">
    <source>
        <dbReference type="ARBA" id="ARBA00021008"/>
    </source>
</evidence>
<dbReference type="GO" id="GO:0008137">
    <property type="term" value="F:NADH dehydrogenase (ubiquinone) activity"/>
    <property type="evidence" value="ECO:0007669"/>
    <property type="project" value="UniProtKB-EC"/>
</dbReference>
<keyword evidence="6" id="KW-0813">Transport</keyword>
<protein>
    <recommendedName>
        <fullName evidence="5">NADH-ubiquinone oxidoreductase chain 2</fullName>
        <ecNumber evidence="4">7.1.1.2</ecNumber>
    </recommendedName>
    <alternativeName>
        <fullName evidence="17">NADH dehydrogenase subunit 2</fullName>
    </alternativeName>
</protein>
<feature type="transmembrane region" description="Helical" evidence="19">
    <location>
        <begin position="6"/>
        <end position="23"/>
    </location>
</feature>
<name>A0AAU7BN24_9HYME</name>
<evidence type="ECO:0000256" key="18">
    <source>
        <dbReference type="ARBA" id="ARBA00049551"/>
    </source>
</evidence>
<evidence type="ECO:0000256" key="13">
    <source>
        <dbReference type="ARBA" id="ARBA00023027"/>
    </source>
</evidence>
<evidence type="ECO:0000256" key="3">
    <source>
        <dbReference type="ARBA" id="ARBA00007012"/>
    </source>
</evidence>
<dbReference type="AlphaFoldDB" id="A0AAU7BN24"/>
<dbReference type="GO" id="GO:0005743">
    <property type="term" value="C:mitochondrial inner membrane"/>
    <property type="evidence" value="ECO:0007669"/>
    <property type="project" value="UniProtKB-SubCell"/>
</dbReference>
<dbReference type="InterPro" id="IPR050175">
    <property type="entry name" value="Complex_I_Subunit_2"/>
</dbReference>
<evidence type="ECO:0000256" key="8">
    <source>
        <dbReference type="ARBA" id="ARBA00022692"/>
    </source>
</evidence>
<keyword evidence="13" id="KW-0520">NAD</keyword>
<feature type="transmembrane region" description="Helical" evidence="19">
    <location>
        <begin position="145"/>
        <end position="168"/>
    </location>
</feature>
<evidence type="ECO:0000256" key="10">
    <source>
        <dbReference type="ARBA" id="ARBA00022967"/>
    </source>
</evidence>
<reference evidence="21" key="1">
    <citation type="submission" date="2024-05" db="EMBL/GenBank/DDBJ databases">
        <authorList>
            <person name="Aishan Z."/>
        </authorList>
    </citation>
    <scope>NUCLEOTIDE SEQUENCE</scope>
</reference>
<dbReference type="InterPro" id="IPR001750">
    <property type="entry name" value="ND/Mrp_TM"/>
</dbReference>
<dbReference type="EC" id="7.1.1.2" evidence="4"/>
<evidence type="ECO:0000256" key="19">
    <source>
        <dbReference type="SAM" id="Phobius"/>
    </source>
</evidence>
<evidence type="ECO:0000313" key="21">
    <source>
        <dbReference type="EMBL" id="XBG54785.1"/>
    </source>
</evidence>
<evidence type="ECO:0000256" key="7">
    <source>
        <dbReference type="ARBA" id="ARBA00022660"/>
    </source>
</evidence>
<evidence type="ECO:0000256" key="16">
    <source>
        <dbReference type="ARBA" id="ARBA00023136"/>
    </source>
</evidence>
<evidence type="ECO:0000256" key="4">
    <source>
        <dbReference type="ARBA" id="ARBA00012944"/>
    </source>
</evidence>
<evidence type="ECO:0000256" key="6">
    <source>
        <dbReference type="ARBA" id="ARBA00022448"/>
    </source>
</evidence>
<feature type="transmembrane region" description="Helical" evidence="19">
    <location>
        <begin position="260"/>
        <end position="284"/>
    </location>
</feature>
<comment type="subcellular location">
    <subcellularLocation>
        <location evidence="2">Mitochondrion inner membrane</location>
        <topology evidence="2">Multi-pass membrane protein</topology>
    </subcellularLocation>
</comment>
<keyword evidence="10" id="KW-1278">Translocase</keyword>
<keyword evidence="7" id="KW-0679">Respiratory chain</keyword>
<evidence type="ECO:0000256" key="14">
    <source>
        <dbReference type="ARBA" id="ARBA00023075"/>
    </source>
</evidence>
<dbReference type="EMBL" id="PP846803">
    <property type="protein sequence ID" value="XBG54785.1"/>
    <property type="molecule type" value="Genomic_DNA"/>
</dbReference>
<evidence type="ECO:0000259" key="20">
    <source>
        <dbReference type="Pfam" id="PF00361"/>
    </source>
</evidence>
<keyword evidence="9" id="KW-0999">Mitochondrion inner membrane</keyword>
<gene>
    <name evidence="21" type="primary">nad2</name>
</gene>
<organism evidence="21">
    <name type="scientific">Psyllaephagus populi</name>
    <dbReference type="NCBI Taxonomy" id="3122998"/>
    <lineage>
        <taxon>Eukaryota</taxon>
        <taxon>Metazoa</taxon>
        <taxon>Ecdysozoa</taxon>
        <taxon>Arthropoda</taxon>
        <taxon>Hexapoda</taxon>
        <taxon>Insecta</taxon>
        <taxon>Pterygota</taxon>
        <taxon>Neoptera</taxon>
        <taxon>Endopterygota</taxon>
        <taxon>Hymenoptera</taxon>
        <taxon>Apocrita</taxon>
        <taxon>Proctotrupomorpha</taxon>
        <taxon>Chalcidoidea</taxon>
        <taxon>Encyrtidae</taxon>
        <taxon>Encyrtinae</taxon>
        <taxon>Psyllaephagus</taxon>
    </lineage>
</organism>
<proteinExistence type="inferred from homology"/>
<keyword evidence="16 19" id="KW-0472">Membrane</keyword>
<keyword evidence="11" id="KW-0249">Electron transport</keyword>
<accession>A0AAU7BN24</accession>
<keyword evidence="8 19" id="KW-0812">Transmembrane</keyword>
<feature type="domain" description="NADH:quinone oxidoreductase/Mrp antiporter transmembrane" evidence="20">
    <location>
        <begin position="29"/>
        <end position="256"/>
    </location>
</feature>
<evidence type="ECO:0000256" key="17">
    <source>
        <dbReference type="ARBA" id="ARBA00031028"/>
    </source>
</evidence>
<evidence type="ECO:0000256" key="11">
    <source>
        <dbReference type="ARBA" id="ARBA00022982"/>
    </source>
</evidence>
<dbReference type="Pfam" id="PF00361">
    <property type="entry name" value="Proton_antipo_M"/>
    <property type="match status" value="1"/>
</dbReference>
<geneLocation type="mitochondrion" evidence="21"/>